<reference evidence="1 2" key="1">
    <citation type="journal article" date="2014" name="Genome Announc.">
        <title>Draft Genome Sequence of the Haloacid-Degrading Burkholderia caribensis Strain MBA4.</title>
        <authorList>
            <person name="Pan Y."/>
            <person name="Kong K.F."/>
            <person name="Tsang J.S."/>
        </authorList>
    </citation>
    <scope>NUCLEOTIDE SEQUENCE [LARGE SCALE GENOMIC DNA]</scope>
    <source>
        <strain evidence="1 2">MBA4</strain>
    </source>
</reference>
<organism evidence="1 2">
    <name type="scientific">Paraburkholderia caribensis MBA4</name>
    <dbReference type="NCBI Taxonomy" id="1323664"/>
    <lineage>
        <taxon>Bacteria</taxon>
        <taxon>Pseudomonadati</taxon>
        <taxon>Pseudomonadota</taxon>
        <taxon>Betaproteobacteria</taxon>
        <taxon>Burkholderiales</taxon>
        <taxon>Burkholderiaceae</taxon>
        <taxon>Paraburkholderia</taxon>
    </lineage>
</organism>
<accession>A0A0P0R4Y1</accession>
<dbReference type="Proteomes" id="UP000019146">
    <property type="component" value="Chromosome 1"/>
</dbReference>
<dbReference type="KEGG" id="bcai:K788_0004060"/>
<evidence type="ECO:0000313" key="1">
    <source>
        <dbReference type="EMBL" id="ALL63191.1"/>
    </source>
</evidence>
<name>A0A0P0R4Y1_9BURK</name>
<proteinExistence type="predicted"/>
<sequence>MCVDSCVISTQKGAAGCPQAVRAWRAVNVERSVVRAVSERLRSAALDPVRAAFCFDGVRISPIA</sequence>
<dbReference type="EMBL" id="CP012746">
    <property type="protein sequence ID" value="ALL63191.1"/>
    <property type="molecule type" value="Genomic_DNA"/>
</dbReference>
<gene>
    <name evidence="1" type="ORF">K788_0004060</name>
</gene>
<dbReference type="AlphaFoldDB" id="A0A0P0R4Y1"/>
<protein>
    <submittedName>
        <fullName evidence="1">Uncharacterized protein</fullName>
    </submittedName>
</protein>
<evidence type="ECO:0000313" key="2">
    <source>
        <dbReference type="Proteomes" id="UP000019146"/>
    </source>
</evidence>